<proteinExistence type="inferred from homology"/>
<dbReference type="InterPro" id="IPR016160">
    <property type="entry name" value="Ald_DH_CS_CYS"/>
</dbReference>
<keyword evidence="10" id="KW-1185">Reference proteome</keyword>
<dbReference type="Proteomes" id="UP000324897">
    <property type="component" value="Chromosome 1"/>
</dbReference>
<feature type="domain" description="Aldehyde dehydrogenase" evidence="8">
    <location>
        <begin position="26"/>
        <end position="173"/>
    </location>
</feature>
<evidence type="ECO:0000259" key="8">
    <source>
        <dbReference type="Pfam" id="PF00171"/>
    </source>
</evidence>
<dbReference type="InterPro" id="IPR029510">
    <property type="entry name" value="Ald_DH_CS_GLU"/>
</dbReference>
<evidence type="ECO:0000313" key="9">
    <source>
        <dbReference type="EMBL" id="TVU32784.1"/>
    </source>
</evidence>
<comment type="similarity">
    <text evidence="1 7">Belongs to the aldehyde dehydrogenase family.</text>
</comment>
<evidence type="ECO:0000256" key="7">
    <source>
        <dbReference type="RuleBase" id="RU003345"/>
    </source>
</evidence>
<dbReference type="AlphaFoldDB" id="A0A5J9VBD1"/>
<comment type="caution">
    <text evidence="9">The sequence shown here is derived from an EMBL/GenBank/DDBJ whole genome shotgun (WGS) entry which is preliminary data.</text>
</comment>
<dbReference type="EC" id="1.2.1.24" evidence="2"/>
<reference evidence="9 10" key="1">
    <citation type="journal article" date="2019" name="Sci. Rep.">
        <title>A high-quality genome of Eragrostis curvula grass provides insights into Poaceae evolution and supports new strategies to enhance forage quality.</title>
        <authorList>
            <person name="Carballo J."/>
            <person name="Santos B.A.C.M."/>
            <person name="Zappacosta D."/>
            <person name="Garbus I."/>
            <person name="Selva J.P."/>
            <person name="Gallo C.A."/>
            <person name="Diaz A."/>
            <person name="Albertini E."/>
            <person name="Caccamo M."/>
            <person name="Echenique V."/>
        </authorList>
    </citation>
    <scope>NUCLEOTIDE SEQUENCE [LARGE SCALE GENOMIC DNA]</scope>
    <source>
        <strain evidence="10">cv. Victoria</strain>
        <tissue evidence="9">Leaf</tissue>
    </source>
</reference>
<name>A0A5J9VBD1_9POAL</name>
<evidence type="ECO:0000256" key="6">
    <source>
        <dbReference type="PROSITE-ProRule" id="PRU10007"/>
    </source>
</evidence>
<accession>A0A5J9VBD1</accession>
<feature type="non-terminal residue" evidence="9">
    <location>
        <position position="1"/>
    </location>
</feature>
<gene>
    <name evidence="9" type="ORF">EJB05_24540</name>
</gene>
<dbReference type="Gene3D" id="3.40.309.10">
    <property type="entry name" value="Aldehyde Dehydrogenase, Chain A, domain 2"/>
    <property type="match status" value="2"/>
</dbReference>
<evidence type="ECO:0000256" key="2">
    <source>
        <dbReference type="ARBA" id="ARBA00013051"/>
    </source>
</evidence>
<dbReference type="PROSITE" id="PS00687">
    <property type="entry name" value="ALDEHYDE_DEHYDR_GLU"/>
    <property type="match status" value="1"/>
</dbReference>
<dbReference type="InterPro" id="IPR050740">
    <property type="entry name" value="Aldehyde_DH_Superfamily"/>
</dbReference>
<evidence type="ECO:0000313" key="10">
    <source>
        <dbReference type="Proteomes" id="UP000324897"/>
    </source>
</evidence>
<feature type="domain" description="Aldehyde dehydrogenase" evidence="8">
    <location>
        <begin position="179"/>
        <end position="274"/>
    </location>
</feature>
<dbReference type="Gene3D" id="3.40.605.10">
    <property type="entry name" value="Aldehyde Dehydrogenase, Chain A, domain 1"/>
    <property type="match status" value="2"/>
</dbReference>
<dbReference type="OrthoDB" id="310895at2759"/>
<dbReference type="EMBL" id="RWGY01000011">
    <property type="protein sequence ID" value="TVU32784.1"/>
    <property type="molecule type" value="Genomic_DNA"/>
</dbReference>
<dbReference type="GO" id="GO:0004777">
    <property type="term" value="F:succinate-semialdehyde dehydrogenase (NAD+) activity"/>
    <property type="evidence" value="ECO:0007669"/>
    <property type="project" value="UniProtKB-EC"/>
</dbReference>
<evidence type="ECO:0000256" key="1">
    <source>
        <dbReference type="ARBA" id="ARBA00009986"/>
    </source>
</evidence>
<protein>
    <recommendedName>
        <fullName evidence="3">Succinate-semialdehyde dehydrogenase, mitochondrial</fullName>
        <ecNumber evidence="2">1.2.1.24</ecNumber>
    </recommendedName>
    <alternativeName>
        <fullName evidence="5">NAD(+)-dependent succinic semialdehyde dehydrogenase</fullName>
    </alternativeName>
</protein>
<evidence type="ECO:0000256" key="5">
    <source>
        <dbReference type="ARBA" id="ARBA00030806"/>
    </source>
</evidence>
<dbReference type="GO" id="GO:0009450">
    <property type="term" value="P:gamma-aminobutyric acid catabolic process"/>
    <property type="evidence" value="ECO:0007669"/>
    <property type="project" value="TreeGrafter"/>
</dbReference>
<dbReference type="InterPro" id="IPR016163">
    <property type="entry name" value="Ald_DH_C"/>
</dbReference>
<dbReference type="SUPFAM" id="SSF53720">
    <property type="entry name" value="ALDH-like"/>
    <property type="match status" value="1"/>
</dbReference>
<dbReference type="Pfam" id="PF00171">
    <property type="entry name" value="Aldedh"/>
    <property type="match status" value="2"/>
</dbReference>
<dbReference type="Gramene" id="TVU32784">
    <property type="protein sequence ID" value="TVU32784"/>
    <property type="gene ID" value="EJB05_24540"/>
</dbReference>
<organism evidence="9 10">
    <name type="scientific">Eragrostis curvula</name>
    <name type="common">weeping love grass</name>
    <dbReference type="NCBI Taxonomy" id="38414"/>
    <lineage>
        <taxon>Eukaryota</taxon>
        <taxon>Viridiplantae</taxon>
        <taxon>Streptophyta</taxon>
        <taxon>Embryophyta</taxon>
        <taxon>Tracheophyta</taxon>
        <taxon>Spermatophyta</taxon>
        <taxon>Magnoliopsida</taxon>
        <taxon>Liliopsida</taxon>
        <taxon>Poales</taxon>
        <taxon>Poaceae</taxon>
        <taxon>PACMAD clade</taxon>
        <taxon>Chloridoideae</taxon>
        <taxon>Eragrostideae</taxon>
        <taxon>Eragrostidinae</taxon>
        <taxon>Eragrostis</taxon>
    </lineage>
</organism>
<evidence type="ECO:0000256" key="3">
    <source>
        <dbReference type="ARBA" id="ARBA00019842"/>
    </source>
</evidence>
<sequence>MENNQPVGVVGAITPWNFPLAMITRKGALNVVMGNAPEIGDALLQSTQVRKITFTGSTAVGKKLMAGSANTVKKVSLELGGNAPCIVFDDADIDVAVKGSLAAKFRNSGQTCVCANRVLVQEGIYEKFASAFVKAVQSLQVGNGLEESTSQGPLINEAAVQKVEKFINDATSKVISNQHEEEVFGPVAPLVPFKTEEEAIQMANDTNAGLAAYIFTKSISRSWRVSEALEYGLVGVNEGLISTEVAPFGGVKQSGLGREGSKYGVDEYLELKYICMGNLN</sequence>
<dbReference type="PROSITE" id="PS00070">
    <property type="entry name" value="ALDEHYDE_DEHYDR_CYS"/>
    <property type="match status" value="1"/>
</dbReference>
<keyword evidence="4 7" id="KW-0560">Oxidoreductase</keyword>
<dbReference type="FunFam" id="3.40.605.10:FF:000026">
    <property type="entry name" value="Aldehyde dehydrogenase, putative"/>
    <property type="match status" value="1"/>
</dbReference>
<dbReference type="InterPro" id="IPR016161">
    <property type="entry name" value="Ald_DH/histidinol_DH"/>
</dbReference>
<dbReference type="PANTHER" id="PTHR43353">
    <property type="entry name" value="SUCCINATE-SEMIALDEHYDE DEHYDROGENASE, MITOCHONDRIAL"/>
    <property type="match status" value="1"/>
</dbReference>
<dbReference type="InterPro" id="IPR015590">
    <property type="entry name" value="Aldehyde_DH_dom"/>
</dbReference>
<dbReference type="InterPro" id="IPR016162">
    <property type="entry name" value="Ald_DH_N"/>
</dbReference>
<evidence type="ECO:0000256" key="4">
    <source>
        <dbReference type="ARBA" id="ARBA00023002"/>
    </source>
</evidence>
<dbReference type="PANTHER" id="PTHR43353:SF5">
    <property type="entry name" value="SUCCINATE-SEMIALDEHYDE DEHYDROGENASE, MITOCHONDRIAL"/>
    <property type="match status" value="1"/>
</dbReference>
<feature type="active site" evidence="6">
    <location>
        <position position="78"/>
    </location>
</feature>